<dbReference type="EMBL" id="BMAO01032142">
    <property type="protein sequence ID" value="GFQ80008.1"/>
    <property type="molecule type" value="Genomic_DNA"/>
</dbReference>
<proteinExistence type="predicted"/>
<dbReference type="Proteomes" id="UP000887116">
    <property type="component" value="Unassembled WGS sequence"/>
</dbReference>
<sequence length="68" mass="7900">MVPNHHQTNRHQTTEGSLCLLRYGASPQLHNDARRYLNKQITQLWIGLTGLYDKVLLKWPQSSPDMMP</sequence>
<gene>
    <name evidence="1" type="ORF">TNCT_188531</name>
</gene>
<protein>
    <submittedName>
        <fullName evidence="1">Uncharacterized protein</fullName>
    </submittedName>
</protein>
<organism evidence="1 2">
    <name type="scientific">Trichonephila clavata</name>
    <name type="common">Joro spider</name>
    <name type="synonym">Nephila clavata</name>
    <dbReference type="NCBI Taxonomy" id="2740835"/>
    <lineage>
        <taxon>Eukaryota</taxon>
        <taxon>Metazoa</taxon>
        <taxon>Ecdysozoa</taxon>
        <taxon>Arthropoda</taxon>
        <taxon>Chelicerata</taxon>
        <taxon>Arachnida</taxon>
        <taxon>Araneae</taxon>
        <taxon>Araneomorphae</taxon>
        <taxon>Entelegynae</taxon>
        <taxon>Araneoidea</taxon>
        <taxon>Nephilidae</taxon>
        <taxon>Trichonephila</taxon>
    </lineage>
</organism>
<keyword evidence="2" id="KW-1185">Reference proteome</keyword>
<reference evidence="1" key="1">
    <citation type="submission" date="2020-07" db="EMBL/GenBank/DDBJ databases">
        <title>Multicomponent nature underlies the extraordinary mechanical properties of spider dragline silk.</title>
        <authorList>
            <person name="Kono N."/>
            <person name="Nakamura H."/>
            <person name="Mori M."/>
            <person name="Yoshida Y."/>
            <person name="Ohtoshi R."/>
            <person name="Malay A.D."/>
            <person name="Moran D.A.P."/>
            <person name="Tomita M."/>
            <person name="Numata K."/>
            <person name="Arakawa K."/>
        </authorList>
    </citation>
    <scope>NUCLEOTIDE SEQUENCE</scope>
</reference>
<dbReference type="AlphaFoldDB" id="A0A8X6GDB7"/>
<comment type="caution">
    <text evidence="1">The sequence shown here is derived from an EMBL/GenBank/DDBJ whole genome shotgun (WGS) entry which is preliminary data.</text>
</comment>
<accession>A0A8X6GDB7</accession>
<evidence type="ECO:0000313" key="1">
    <source>
        <dbReference type="EMBL" id="GFQ80008.1"/>
    </source>
</evidence>
<name>A0A8X6GDB7_TRICU</name>
<evidence type="ECO:0000313" key="2">
    <source>
        <dbReference type="Proteomes" id="UP000887116"/>
    </source>
</evidence>